<dbReference type="GO" id="GO:0003690">
    <property type="term" value="F:double-stranded DNA binding"/>
    <property type="evidence" value="ECO:0007669"/>
    <property type="project" value="TreeGrafter"/>
</dbReference>
<dbReference type="Pfam" id="PF04381">
    <property type="entry name" value="RdgC"/>
    <property type="match status" value="1"/>
</dbReference>
<organism evidence="6 7">
    <name type="scientific">Citrobacter cronae</name>
    <dbReference type="NCBI Taxonomy" id="1748967"/>
    <lineage>
        <taxon>Bacteria</taxon>
        <taxon>Pseudomonadati</taxon>
        <taxon>Pseudomonadota</taxon>
        <taxon>Gammaproteobacteria</taxon>
        <taxon>Enterobacterales</taxon>
        <taxon>Enterobacteriaceae</taxon>
        <taxon>Citrobacter</taxon>
        <taxon>Citrobacter freundii complex</taxon>
    </lineage>
</organism>
<evidence type="ECO:0000256" key="2">
    <source>
        <dbReference type="ARBA" id="ARBA00008657"/>
    </source>
</evidence>
<dbReference type="GO" id="GO:0043590">
    <property type="term" value="C:bacterial nucleoid"/>
    <property type="evidence" value="ECO:0007669"/>
    <property type="project" value="TreeGrafter"/>
</dbReference>
<keyword evidence="4" id="KW-0963">Cytoplasm</keyword>
<name>A0A7X1BTD6_9ENTR</name>
<dbReference type="GO" id="GO:0006310">
    <property type="term" value="P:DNA recombination"/>
    <property type="evidence" value="ECO:0007669"/>
    <property type="project" value="UniProtKB-KW"/>
</dbReference>
<dbReference type="RefSeq" id="WP_185656603.1">
    <property type="nucleotide sequence ID" value="NZ_JACLAG010000010.1"/>
</dbReference>
<dbReference type="Proteomes" id="UP000548504">
    <property type="component" value="Unassembled WGS sequence"/>
</dbReference>
<evidence type="ECO:0000313" key="6">
    <source>
        <dbReference type="EMBL" id="MBC2622735.1"/>
    </source>
</evidence>
<keyword evidence="5" id="KW-0233">DNA recombination</keyword>
<evidence type="ECO:0000256" key="3">
    <source>
        <dbReference type="ARBA" id="ARBA00022296"/>
    </source>
</evidence>
<gene>
    <name evidence="6" type="ORF">H7I73_24145</name>
</gene>
<reference evidence="6 7" key="1">
    <citation type="submission" date="2020-08" db="EMBL/GenBank/DDBJ databases">
        <title>Emergence and comparative genomics analysis of Citrobacter in Fennec fox imported from North Africa to China.</title>
        <authorList>
            <person name="Zheng B."/>
        </authorList>
    </citation>
    <scope>NUCLEOTIDE SEQUENCE [LARGE SCALE GENOMIC DNA]</scope>
    <source>
        <strain evidence="6 7">FF141</strain>
    </source>
</reference>
<dbReference type="InterPro" id="IPR007476">
    <property type="entry name" value="RdgC"/>
</dbReference>
<dbReference type="GO" id="GO:0000018">
    <property type="term" value="P:regulation of DNA recombination"/>
    <property type="evidence" value="ECO:0007669"/>
    <property type="project" value="TreeGrafter"/>
</dbReference>
<evidence type="ECO:0000256" key="1">
    <source>
        <dbReference type="ARBA" id="ARBA00004453"/>
    </source>
</evidence>
<comment type="caution">
    <text evidence="6">The sequence shown here is derived from an EMBL/GenBank/DDBJ whole genome shotgun (WGS) entry which is preliminary data.</text>
</comment>
<accession>A0A7X1BTD6</accession>
<comment type="similarity">
    <text evidence="2">Belongs to the RdgC family.</text>
</comment>
<evidence type="ECO:0000256" key="4">
    <source>
        <dbReference type="ARBA" id="ARBA00022490"/>
    </source>
</evidence>
<evidence type="ECO:0000256" key="5">
    <source>
        <dbReference type="ARBA" id="ARBA00023172"/>
    </source>
</evidence>
<proteinExistence type="inferred from homology"/>
<dbReference type="AlphaFoldDB" id="A0A7X1BTD6"/>
<comment type="subcellular location">
    <subcellularLocation>
        <location evidence="1">Cytoplasm</location>
        <location evidence="1">Nucleoid</location>
    </subcellularLocation>
</comment>
<dbReference type="EMBL" id="JACLAG010000010">
    <property type="protein sequence ID" value="MBC2622735.1"/>
    <property type="molecule type" value="Genomic_DNA"/>
</dbReference>
<protein>
    <recommendedName>
        <fullName evidence="3">Recombination-associated protein RdgC</fullName>
    </recommendedName>
</protein>
<dbReference type="PANTHER" id="PTHR38103">
    <property type="entry name" value="RECOMBINATION-ASSOCIATED PROTEIN RDGC"/>
    <property type="match status" value="1"/>
</dbReference>
<dbReference type="PANTHER" id="PTHR38103:SF1">
    <property type="entry name" value="RECOMBINATION-ASSOCIATED PROTEIN RDGC"/>
    <property type="match status" value="1"/>
</dbReference>
<dbReference type="NCBIfam" id="NF001464">
    <property type="entry name" value="PRK00321.1-5"/>
    <property type="match status" value="1"/>
</dbReference>
<evidence type="ECO:0000313" key="7">
    <source>
        <dbReference type="Proteomes" id="UP000548504"/>
    </source>
</evidence>
<sequence>MFKQYKNFSVYRLSRDMKLDEEALKTALPDYQFSPCGSQDMARTGFTSPLGSDMLYFAASGFIALTVQREKKLLPGHVIKAELNQKIGNLEATQGRKLKKTEKDSLKDEVIHSLLPRAFTATDRTQILYSSESNLLYINSGPRKSEDALAMLRKALGSLPVVPLTLENPIELTLTEWVRNDAPPAGYTLGEKADLKAILEDGGSAKLNKQDLSSDEVKTMIAAGKLVTKLSLCTDRVNFAINDGAGFSGVKFADELLDQNSDIDVEDELQRRSADIILLAGELDSLTSKIVAALGGEASR</sequence>